<feature type="signal peptide" evidence="1">
    <location>
        <begin position="1"/>
        <end position="19"/>
    </location>
</feature>
<proteinExistence type="predicted"/>
<dbReference type="AlphaFoldDB" id="A0A9W8XK34"/>
<dbReference type="RefSeq" id="XP_056070965.1">
    <property type="nucleotide sequence ID" value="XM_056213698.1"/>
</dbReference>
<evidence type="ECO:0000256" key="1">
    <source>
        <dbReference type="SAM" id="SignalP"/>
    </source>
</evidence>
<keyword evidence="1" id="KW-0732">Signal</keyword>
<accession>A0A9W8XK34</accession>
<reference evidence="2" key="1">
    <citation type="submission" date="2022-10" db="EMBL/GenBank/DDBJ databases">
        <title>Tapping the CABI collections for fungal endophytes: first genome assemblies for Collariella, Neodidymelliopsis, Ascochyta clinopodiicola, Didymella pomorum, Didymosphaeria variabile, Neocosmospora piperis and Neocucurbitaria cava.</title>
        <authorList>
            <person name="Hill R."/>
        </authorList>
    </citation>
    <scope>NUCLEOTIDE SEQUENCE</scope>
    <source>
        <strain evidence="2">IMI 356815</strain>
    </source>
</reference>
<protein>
    <submittedName>
        <fullName evidence="2">Uncharacterized protein</fullName>
    </submittedName>
</protein>
<evidence type="ECO:0000313" key="2">
    <source>
        <dbReference type="EMBL" id="KAJ4353191.1"/>
    </source>
</evidence>
<gene>
    <name evidence="2" type="ORF">N0V89_004917</name>
</gene>
<comment type="caution">
    <text evidence="2">The sequence shown here is derived from an EMBL/GenBank/DDBJ whole genome shotgun (WGS) entry which is preliminary data.</text>
</comment>
<keyword evidence="3" id="KW-1185">Reference proteome</keyword>
<name>A0A9W8XK34_9PLEO</name>
<dbReference type="GeneID" id="80908447"/>
<sequence length="168" mass="18068">MPLSLLISGLAFTTPLTAAASNPGPNKIDVEALKSDPALKLVFTDIAAAVNKPVSEVQQHTIETLSSPEMATLLTQLRDNPNQKPNADVDAEKMFTAAFNAALGTGLKKRAEGESRKAKAKRGAAEDCVQKCVDIRTQSCEMLDGMNVGEKSCGKWRIQQECKYNCEA</sequence>
<dbReference type="EMBL" id="JAPEUX010000004">
    <property type="protein sequence ID" value="KAJ4353191.1"/>
    <property type="molecule type" value="Genomic_DNA"/>
</dbReference>
<evidence type="ECO:0000313" key="3">
    <source>
        <dbReference type="Proteomes" id="UP001140513"/>
    </source>
</evidence>
<dbReference type="OrthoDB" id="10497131at2759"/>
<organism evidence="2 3">
    <name type="scientific">Didymosphaeria variabile</name>
    <dbReference type="NCBI Taxonomy" id="1932322"/>
    <lineage>
        <taxon>Eukaryota</taxon>
        <taxon>Fungi</taxon>
        <taxon>Dikarya</taxon>
        <taxon>Ascomycota</taxon>
        <taxon>Pezizomycotina</taxon>
        <taxon>Dothideomycetes</taxon>
        <taxon>Pleosporomycetidae</taxon>
        <taxon>Pleosporales</taxon>
        <taxon>Massarineae</taxon>
        <taxon>Didymosphaeriaceae</taxon>
        <taxon>Didymosphaeria</taxon>
    </lineage>
</organism>
<feature type="chain" id="PRO_5040836294" evidence="1">
    <location>
        <begin position="20"/>
        <end position="168"/>
    </location>
</feature>
<dbReference type="Proteomes" id="UP001140513">
    <property type="component" value="Unassembled WGS sequence"/>
</dbReference>